<feature type="chain" id="PRO_5046914454" evidence="1">
    <location>
        <begin position="25"/>
        <end position="1241"/>
    </location>
</feature>
<dbReference type="InterPro" id="IPR057601">
    <property type="entry name" value="Oar-like_b-barrel"/>
</dbReference>
<dbReference type="RefSeq" id="WP_263414969.1">
    <property type="nucleotide sequence ID" value="NZ_BAABBH010000001.1"/>
</dbReference>
<organism evidence="3 4">
    <name type="scientific">Terriglobus aquaticus</name>
    <dbReference type="NCBI Taxonomy" id="940139"/>
    <lineage>
        <taxon>Bacteria</taxon>
        <taxon>Pseudomonadati</taxon>
        <taxon>Acidobacteriota</taxon>
        <taxon>Terriglobia</taxon>
        <taxon>Terriglobales</taxon>
        <taxon>Acidobacteriaceae</taxon>
        <taxon>Terriglobus</taxon>
    </lineage>
</organism>
<protein>
    <submittedName>
        <fullName evidence="3">Carboxypeptidase-like regulatory domain-containing protein</fullName>
    </submittedName>
</protein>
<sequence length="1241" mass="133681">MYSRSLRTLLPLAAVVALVNTGFAQTTTATMTGVVTDATGAVVPDALVELTNPTTNVSFKATTNSAGSYRFSEVPPGPNYVLNVSHPGFAPLSVKGLYLNIANVRTQNATLNVGSDVQVDVQASGTSSTINTEDGSVGINYQVQKLNDLPIQDRSTPARLFTLQPGVTTTGSTTGARTDQNYVSVDGLDVNDFATGGGTTQNRNAGFSIVGGAPVDSVQEFRGTVGGFQVNSGPGSGGQFNLITRSGTNSFHGSLYEYHRDRTTVANDWFNKFAGVARPQLIRNQFGGSVGGPILHDRLFFFFNANYFRQSSSNPVARTVPLDSFRAGNVSYINNGPGCSRSSRQNTTPACISQLTPAQVKAADPANAGVNQALLTLLNSAYPRANDLTGGDGVNSGYFRFNARNINNFSQYVGRLDYTLTSRIKLRGVANLTRADSVNTQQEFPTLPVLVQPYSDRSYRWSTGFDWQIGANKFNQFTIGRVVQDVAFPITFNGYNPPTNPLTFNTGTTNLFDIPYNTPSNAQARRVPILQFTDDFNWSIGRHTIDIGGLFKYIPTSGNTKLDYATETLGLGGKNTGLNASLRPANLLPGSTTSTITYDSAFAAMLGRIGAIGGQINYDKTGKALPLATGSQRNYRYYQTEAYIGDTWKVTSDLTLTYGLNYQFFSVPYEVNGLESVNNSTFNDYFFARVAASAAGKTGNNAIPLQSYVLGGKANNGPNLYEPDWKNFAPRFAFAYNPSFDRDTVFRGSVGLVFDRTVASAVLYQQDQNSYLFQQPLAISNGVSGNPRAALLNDPRYGTAVTITPPATPASGFQPFVNASGPFGLQNGQAFNTTIDHSLKTPYSISTSFTMEHNFEHGFIFRGTYVGRFGRRLLGQSDSNQLIEFVDPRSGQAMSQAVGAAEVQARNNQPITPQPWFENLTNVSSAGYTSKTAAIVDNNGSLFAAGDFADIIQALSPNLPANVGMGAQYSANNYYTNRGFSTYHGALFSLQKNLSHGIQFDANYTWSHSIDNVSLIANSNGLGGTGLICDALRPRLCRASSDFDVTHLFNANFTYQLPFGRGRSFAGGAPVWLNEVIGGWDVSGIPSYRSGYAFTPVGDAFVASYSNNAPLLFNGDTAAIRRSVHTDPVRKQLTLFANPTAASGAFQGPIGFNIGSRNLLRGPGAFEFDAGLAKSFALYRDSVNLKFRADAFNVLNHPVFAGPYNGQATADINNGSQFGQITATTGTQPYRVLQLALRLEF</sequence>
<dbReference type="SUPFAM" id="SSF49464">
    <property type="entry name" value="Carboxypeptidase regulatory domain-like"/>
    <property type="match status" value="1"/>
</dbReference>
<accession>A0ABW9KM35</accession>
<feature type="signal peptide" evidence="1">
    <location>
        <begin position="1"/>
        <end position="24"/>
    </location>
</feature>
<dbReference type="Pfam" id="PF25183">
    <property type="entry name" value="OMP_b-brl_4"/>
    <property type="match status" value="1"/>
</dbReference>
<evidence type="ECO:0000313" key="3">
    <source>
        <dbReference type="EMBL" id="MFN2976846.1"/>
    </source>
</evidence>
<evidence type="ECO:0000313" key="4">
    <source>
        <dbReference type="Proteomes" id="UP001634747"/>
    </source>
</evidence>
<comment type="caution">
    <text evidence="3">The sequence shown here is derived from an EMBL/GenBank/DDBJ whole genome shotgun (WGS) entry which is preliminary data.</text>
</comment>
<gene>
    <name evidence="3" type="ORF">ACK2TP_13835</name>
</gene>
<reference evidence="3 4" key="1">
    <citation type="submission" date="2024-12" db="EMBL/GenBank/DDBJ databases">
        <authorList>
            <person name="Lee Y."/>
        </authorList>
    </citation>
    <scope>NUCLEOTIDE SEQUENCE [LARGE SCALE GENOMIC DNA]</scope>
    <source>
        <strain evidence="3 4">03SUJ4</strain>
    </source>
</reference>
<dbReference type="Proteomes" id="UP001634747">
    <property type="component" value="Unassembled WGS sequence"/>
</dbReference>
<keyword evidence="4" id="KW-1185">Reference proteome</keyword>
<dbReference type="Gene3D" id="2.60.40.1120">
    <property type="entry name" value="Carboxypeptidase-like, regulatory domain"/>
    <property type="match status" value="1"/>
</dbReference>
<dbReference type="Pfam" id="PF13620">
    <property type="entry name" value="CarboxypepD_reg"/>
    <property type="match status" value="1"/>
</dbReference>
<name>A0ABW9KM35_9BACT</name>
<keyword evidence="1" id="KW-0732">Signal</keyword>
<dbReference type="InterPro" id="IPR008969">
    <property type="entry name" value="CarboxyPept-like_regulatory"/>
</dbReference>
<dbReference type="SUPFAM" id="SSF56935">
    <property type="entry name" value="Porins"/>
    <property type="match status" value="1"/>
</dbReference>
<evidence type="ECO:0000259" key="2">
    <source>
        <dbReference type="Pfam" id="PF25183"/>
    </source>
</evidence>
<evidence type="ECO:0000256" key="1">
    <source>
        <dbReference type="SAM" id="SignalP"/>
    </source>
</evidence>
<feature type="domain" description="TonB-dependent transporter Oar-like beta-barrel" evidence="2">
    <location>
        <begin position="243"/>
        <end position="1234"/>
    </location>
</feature>
<proteinExistence type="predicted"/>
<dbReference type="EMBL" id="JBJYXY010000001">
    <property type="protein sequence ID" value="MFN2976846.1"/>
    <property type="molecule type" value="Genomic_DNA"/>
</dbReference>